<evidence type="ECO:0000313" key="4">
    <source>
        <dbReference type="Proteomes" id="UP001232445"/>
    </source>
</evidence>
<dbReference type="Pfam" id="PF13580">
    <property type="entry name" value="SIS_2"/>
    <property type="match status" value="1"/>
</dbReference>
<dbReference type="NCBIfam" id="NF002805">
    <property type="entry name" value="PRK02947.1"/>
    <property type="match status" value="1"/>
</dbReference>
<evidence type="ECO:0000256" key="1">
    <source>
        <dbReference type="HAMAP-Rule" id="MF_01240"/>
    </source>
</evidence>
<reference evidence="3 4" key="1">
    <citation type="submission" date="2023-07" db="EMBL/GenBank/DDBJ databases">
        <title>Genomic Encyclopedia of Type Strains, Phase IV (KMG-IV): sequencing the most valuable type-strain genomes for metagenomic binning, comparative biology and taxonomic classification.</title>
        <authorList>
            <person name="Goeker M."/>
        </authorList>
    </citation>
    <scope>NUCLEOTIDE SEQUENCE [LARGE SCALE GENOMIC DNA]</scope>
    <source>
        <strain evidence="3 4">DSM 17740</strain>
    </source>
</reference>
<gene>
    <name evidence="3" type="ORF">J2S00_002128</name>
</gene>
<dbReference type="RefSeq" id="WP_307339182.1">
    <property type="nucleotide sequence ID" value="NZ_JAUSUQ010000007.1"/>
</dbReference>
<dbReference type="PANTHER" id="PTHR30390:SF7">
    <property type="entry name" value="PHOSPHOHEPTOSE ISOMERASE"/>
    <property type="match status" value="1"/>
</dbReference>
<name>A0ABU0CSD7_9BACI</name>
<dbReference type="CDD" id="cd05013">
    <property type="entry name" value="SIS_RpiR"/>
    <property type="match status" value="1"/>
</dbReference>
<organism evidence="3 4">
    <name type="scientific">Caldalkalibacillus uzonensis</name>
    <dbReference type="NCBI Taxonomy" id="353224"/>
    <lineage>
        <taxon>Bacteria</taxon>
        <taxon>Bacillati</taxon>
        <taxon>Bacillota</taxon>
        <taxon>Bacilli</taxon>
        <taxon>Bacillales</taxon>
        <taxon>Bacillaceae</taxon>
        <taxon>Caldalkalibacillus</taxon>
    </lineage>
</organism>
<evidence type="ECO:0000313" key="3">
    <source>
        <dbReference type="EMBL" id="MDQ0339341.1"/>
    </source>
</evidence>
<proteinExistence type="inferred from homology"/>
<dbReference type="HAMAP" id="MF_01240">
    <property type="entry name" value="UPF0309"/>
    <property type="match status" value="1"/>
</dbReference>
<dbReference type="EMBL" id="JAUSUQ010000007">
    <property type="protein sequence ID" value="MDQ0339341.1"/>
    <property type="molecule type" value="Genomic_DNA"/>
</dbReference>
<dbReference type="Gene3D" id="3.40.50.10490">
    <property type="entry name" value="Glucose-6-phosphate isomerase like protein, domain 1"/>
    <property type="match status" value="1"/>
</dbReference>
<evidence type="ECO:0000259" key="2">
    <source>
        <dbReference type="PROSITE" id="PS51464"/>
    </source>
</evidence>
<comment type="similarity">
    <text evidence="1">Belongs to the UPF0309 family.</text>
</comment>
<dbReference type="PROSITE" id="PS51464">
    <property type="entry name" value="SIS"/>
    <property type="match status" value="1"/>
</dbReference>
<dbReference type="InterPro" id="IPR035472">
    <property type="entry name" value="RpiR-like_SIS"/>
</dbReference>
<dbReference type="InterPro" id="IPR050099">
    <property type="entry name" value="SIS_GmhA/DiaA_subfam"/>
</dbReference>
<dbReference type="InterPro" id="IPR001347">
    <property type="entry name" value="SIS_dom"/>
</dbReference>
<keyword evidence="4" id="KW-1185">Reference proteome</keyword>
<dbReference type="Proteomes" id="UP001232445">
    <property type="component" value="Unassembled WGS sequence"/>
</dbReference>
<dbReference type="PANTHER" id="PTHR30390">
    <property type="entry name" value="SEDOHEPTULOSE 7-PHOSPHATE ISOMERASE / DNAA INITIATOR-ASSOCIATING FACTOR FOR REPLICATION INITIATION"/>
    <property type="match status" value="1"/>
</dbReference>
<accession>A0ABU0CSD7</accession>
<protein>
    <recommendedName>
        <fullName evidence="1">UPF0309 protein J2S00_002128</fullName>
    </recommendedName>
</protein>
<dbReference type="SUPFAM" id="SSF53697">
    <property type="entry name" value="SIS domain"/>
    <property type="match status" value="1"/>
</dbReference>
<comment type="caution">
    <text evidence="3">The sequence shown here is derived from an EMBL/GenBank/DDBJ whole genome shotgun (WGS) entry which is preliminary data.</text>
</comment>
<dbReference type="InterPro" id="IPR046348">
    <property type="entry name" value="SIS_dom_sf"/>
</dbReference>
<sequence length="244" mass="26851">MMQQYIKRIKALIAELEQGQKVNMRKAAEKVAEGLAKGGIIQLFGAGHSHLLAEEVFYRAGGLVPVKPIFEERLMLHQGAVRSSRLEKQCGYADTFIQDQDIREHDVVFVISTSGRNPVPIDVALAAKEKRAYVIGITSLTYSRSQPSRHPSGQRLYEVVDLTIDNLSVKGDAILTHEKLSAPFGPSSTVMGAIILNSVFAEAIHLLLEQGIEPPVFLSGNLDGAEAHNQALIEKYRERIPLLS</sequence>
<feature type="domain" description="SIS" evidence="2">
    <location>
        <begin position="31"/>
        <end position="209"/>
    </location>
</feature>
<dbReference type="InterPro" id="IPR022951">
    <property type="entry name" value="UPF0309"/>
</dbReference>